<dbReference type="Proteomes" id="UP001501257">
    <property type="component" value="Unassembled WGS sequence"/>
</dbReference>
<gene>
    <name evidence="2" type="ORF">GCM10025778_11020</name>
</gene>
<sequence length="207" mass="22428">MISMPSSPTHQPATRLKATYARAYESTFVPHATDALRLLALLAVPAAWIGFGPLPALTMLLVSGGTWIMRVYSVTRLQDVAGQITLLLAGTFSTLSTYKQVQWLDNVVHFAVLMVLTMILHDLLVQHRMLPVPGSPRMAFGSLLSVTGLGALMAVLWEIGEWIGHEFINEEVGVGYFDTIIDLLCGVAGAVAGALWLGRSSRRRAVA</sequence>
<evidence type="ECO:0000313" key="3">
    <source>
        <dbReference type="Proteomes" id="UP001501257"/>
    </source>
</evidence>
<feature type="transmembrane region" description="Helical" evidence="1">
    <location>
        <begin position="137"/>
        <end position="159"/>
    </location>
</feature>
<feature type="transmembrane region" description="Helical" evidence="1">
    <location>
        <begin position="46"/>
        <end position="68"/>
    </location>
</feature>
<comment type="caution">
    <text evidence="2">The sequence shown here is derived from an EMBL/GenBank/DDBJ whole genome shotgun (WGS) entry which is preliminary data.</text>
</comment>
<evidence type="ECO:0008006" key="4">
    <source>
        <dbReference type="Google" id="ProtNLM"/>
    </source>
</evidence>
<dbReference type="InterPro" id="IPR014509">
    <property type="entry name" value="YjdF-like"/>
</dbReference>
<proteinExistence type="predicted"/>
<name>A0ABP9TNA2_9MICC</name>
<feature type="transmembrane region" description="Helical" evidence="1">
    <location>
        <begin position="80"/>
        <end position="101"/>
    </location>
</feature>
<protein>
    <recommendedName>
        <fullName evidence="4">DUF2238 domain-containing protein</fullName>
    </recommendedName>
</protein>
<dbReference type="Pfam" id="PF09997">
    <property type="entry name" value="DUF2238"/>
    <property type="match status" value="1"/>
</dbReference>
<keyword evidence="1" id="KW-1133">Transmembrane helix</keyword>
<evidence type="ECO:0000313" key="2">
    <source>
        <dbReference type="EMBL" id="GAA5226569.1"/>
    </source>
</evidence>
<keyword evidence="1" id="KW-0472">Membrane</keyword>
<reference evidence="3" key="1">
    <citation type="journal article" date="2019" name="Int. J. Syst. Evol. Microbiol.">
        <title>The Global Catalogue of Microorganisms (GCM) 10K type strain sequencing project: providing services to taxonomists for standard genome sequencing and annotation.</title>
        <authorList>
            <consortium name="The Broad Institute Genomics Platform"/>
            <consortium name="The Broad Institute Genome Sequencing Center for Infectious Disease"/>
            <person name="Wu L."/>
            <person name="Ma J."/>
        </authorList>
    </citation>
    <scope>NUCLEOTIDE SEQUENCE [LARGE SCALE GENOMIC DNA]</scope>
    <source>
        <strain evidence="3">JCM 18952</strain>
    </source>
</reference>
<organism evidence="2 3">
    <name type="scientific">Paeniglutamicibacter antarcticus</name>
    <dbReference type="NCBI Taxonomy" id="494023"/>
    <lineage>
        <taxon>Bacteria</taxon>
        <taxon>Bacillati</taxon>
        <taxon>Actinomycetota</taxon>
        <taxon>Actinomycetes</taxon>
        <taxon>Micrococcales</taxon>
        <taxon>Micrococcaceae</taxon>
        <taxon>Paeniglutamicibacter</taxon>
    </lineage>
</organism>
<evidence type="ECO:0000256" key="1">
    <source>
        <dbReference type="SAM" id="Phobius"/>
    </source>
</evidence>
<dbReference type="EMBL" id="BAABLK010000022">
    <property type="protein sequence ID" value="GAA5226569.1"/>
    <property type="molecule type" value="Genomic_DNA"/>
</dbReference>
<keyword evidence="3" id="KW-1185">Reference proteome</keyword>
<accession>A0ABP9TNA2</accession>
<keyword evidence="1" id="KW-0812">Transmembrane</keyword>
<feature type="transmembrane region" description="Helical" evidence="1">
    <location>
        <begin position="179"/>
        <end position="198"/>
    </location>
</feature>
<feature type="transmembrane region" description="Helical" evidence="1">
    <location>
        <begin position="107"/>
        <end position="125"/>
    </location>
</feature>